<protein>
    <submittedName>
        <fullName evidence="7">C2 domain-containing protein</fullName>
    </submittedName>
</protein>
<proteinExistence type="predicted"/>
<dbReference type="GO" id="GO:0048167">
    <property type="term" value="P:regulation of synaptic plasticity"/>
    <property type="evidence" value="ECO:0007669"/>
    <property type="project" value="TreeGrafter"/>
</dbReference>
<dbReference type="OrthoDB" id="420032at2759"/>
<feature type="domain" description="C2" evidence="4">
    <location>
        <begin position="1"/>
        <end position="123"/>
    </location>
</feature>
<accession>A0A158RCD1</accession>
<dbReference type="PANTHER" id="PTHR12157:SF21">
    <property type="entry name" value="RAB3 INTERACTING MOLECULE, ISOFORM F"/>
    <property type="match status" value="1"/>
</dbReference>
<dbReference type="WBParaSite" id="TCLT_0000722501-mRNA-1">
    <property type="protein sequence ID" value="TCLT_0000722501-mRNA-1"/>
    <property type="gene ID" value="TCLT_0000722501"/>
</dbReference>
<evidence type="ECO:0000313" key="5">
    <source>
        <dbReference type="EMBL" id="VDN04650.1"/>
    </source>
</evidence>
<feature type="domain" description="C2" evidence="4">
    <location>
        <begin position="443"/>
        <end position="562"/>
    </location>
</feature>
<dbReference type="GO" id="GO:0050806">
    <property type="term" value="P:positive regulation of synaptic transmission"/>
    <property type="evidence" value="ECO:0007669"/>
    <property type="project" value="TreeGrafter"/>
</dbReference>
<evidence type="ECO:0000256" key="1">
    <source>
        <dbReference type="ARBA" id="ARBA00023018"/>
    </source>
</evidence>
<dbReference type="GO" id="GO:0048788">
    <property type="term" value="C:cytoskeleton of presynaptic active zone"/>
    <property type="evidence" value="ECO:0007669"/>
    <property type="project" value="TreeGrafter"/>
</dbReference>
<reference evidence="7" key="1">
    <citation type="submission" date="2016-04" db="UniProtKB">
        <authorList>
            <consortium name="WormBaseParasite"/>
        </authorList>
    </citation>
    <scope>IDENTIFICATION</scope>
</reference>
<keyword evidence="6" id="KW-1185">Reference proteome</keyword>
<dbReference type="InterPro" id="IPR039032">
    <property type="entry name" value="Rim-like"/>
</dbReference>
<dbReference type="PROSITE" id="PS50004">
    <property type="entry name" value="C2"/>
    <property type="match status" value="2"/>
</dbReference>
<dbReference type="GO" id="GO:0044325">
    <property type="term" value="F:transmembrane transporter binding"/>
    <property type="evidence" value="ECO:0007669"/>
    <property type="project" value="TreeGrafter"/>
</dbReference>
<gene>
    <name evidence="5" type="ORF">TCLT_LOCUS7214</name>
</gene>
<dbReference type="Proteomes" id="UP000276776">
    <property type="component" value="Unassembled WGS sequence"/>
</dbReference>
<evidence type="ECO:0000256" key="2">
    <source>
        <dbReference type="ARBA" id="ARBA00034103"/>
    </source>
</evidence>
<dbReference type="SMART" id="SM00239">
    <property type="entry name" value="C2"/>
    <property type="match status" value="2"/>
</dbReference>
<reference evidence="5 6" key="2">
    <citation type="submission" date="2018-11" db="EMBL/GenBank/DDBJ databases">
        <authorList>
            <consortium name="Pathogen Informatics"/>
        </authorList>
    </citation>
    <scope>NUCLEOTIDE SEQUENCE [LARGE SCALE GENOMIC DNA]</scope>
</reference>
<evidence type="ECO:0000313" key="7">
    <source>
        <dbReference type="WBParaSite" id="TCLT_0000722501-mRNA-1"/>
    </source>
</evidence>
<dbReference type="Pfam" id="PF00168">
    <property type="entry name" value="C2"/>
    <property type="match status" value="2"/>
</dbReference>
<comment type="subcellular location">
    <subcellularLocation>
        <location evidence="2">Synapse</location>
    </subcellularLocation>
</comment>
<dbReference type="PANTHER" id="PTHR12157">
    <property type="entry name" value="REGULATING SYNAPTIC MEMBRANE EXOCYTOSIS PROTEIN"/>
    <property type="match status" value="1"/>
</dbReference>
<dbReference type="GO" id="GO:0031267">
    <property type="term" value="F:small GTPase binding"/>
    <property type="evidence" value="ECO:0007669"/>
    <property type="project" value="InterPro"/>
</dbReference>
<evidence type="ECO:0000256" key="3">
    <source>
        <dbReference type="SAM" id="MobiDB-lite"/>
    </source>
</evidence>
<feature type="region of interest" description="Disordered" evidence="3">
    <location>
        <begin position="276"/>
        <end position="314"/>
    </location>
</feature>
<keyword evidence="1" id="KW-0770">Synapse</keyword>
<evidence type="ECO:0000259" key="4">
    <source>
        <dbReference type="PROSITE" id="PS50004"/>
    </source>
</evidence>
<dbReference type="GO" id="GO:0042734">
    <property type="term" value="C:presynaptic membrane"/>
    <property type="evidence" value="ECO:0007669"/>
    <property type="project" value="TreeGrafter"/>
</dbReference>
<dbReference type="GO" id="GO:0048791">
    <property type="term" value="P:calcium ion-regulated exocytosis of neurotransmitter"/>
    <property type="evidence" value="ECO:0007669"/>
    <property type="project" value="TreeGrafter"/>
</dbReference>
<dbReference type="InterPro" id="IPR000008">
    <property type="entry name" value="C2_dom"/>
</dbReference>
<dbReference type="EMBL" id="UYYF01004485">
    <property type="protein sequence ID" value="VDN04650.1"/>
    <property type="molecule type" value="Genomic_DNA"/>
</dbReference>
<feature type="compositionally biased region" description="Polar residues" evidence="3">
    <location>
        <begin position="276"/>
        <end position="292"/>
    </location>
</feature>
<dbReference type="GO" id="GO:0042391">
    <property type="term" value="P:regulation of membrane potential"/>
    <property type="evidence" value="ECO:0007669"/>
    <property type="project" value="TreeGrafter"/>
</dbReference>
<dbReference type="Gene3D" id="2.60.40.150">
    <property type="entry name" value="C2 domain"/>
    <property type="match status" value="2"/>
</dbReference>
<evidence type="ECO:0000313" key="6">
    <source>
        <dbReference type="Proteomes" id="UP000276776"/>
    </source>
</evidence>
<dbReference type="OMA" id="KPMLMER"/>
<dbReference type="AlphaFoldDB" id="A0A158RCD1"/>
<organism evidence="7">
    <name type="scientific">Thelazia callipaeda</name>
    <name type="common">Oriental eyeworm</name>
    <name type="synonym">Parasitic nematode</name>
    <dbReference type="NCBI Taxonomy" id="103827"/>
    <lineage>
        <taxon>Eukaryota</taxon>
        <taxon>Metazoa</taxon>
        <taxon>Ecdysozoa</taxon>
        <taxon>Nematoda</taxon>
        <taxon>Chromadorea</taxon>
        <taxon>Rhabditida</taxon>
        <taxon>Spirurina</taxon>
        <taxon>Spiruromorpha</taxon>
        <taxon>Thelazioidea</taxon>
        <taxon>Thelaziidae</taxon>
        <taxon>Thelazia</taxon>
    </lineage>
</organism>
<dbReference type="SUPFAM" id="SSF49562">
    <property type="entry name" value="C2 domain (Calcium/lipid-binding domain, CaLB)"/>
    <property type="match status" value="2"/>
</dbReference>
<dbReference type="STRING" id="103827.A0A158RCD1"/>
<sequence length="589" mass="66686">MLLKISLYYGRTERQLIVTVRRALDLPPRPDGTARNPYVKLFLLPDRSEKSRRQSAVLIETCKPIWNEPFYYHGLTEAMLMERVLEVTVWDYDQYETNSFMGEVLIDFTIAQLDDQSFLYTLVDMDEENPLRAATDDNDYIGANTYEAYRSGSRQQHLQPAKYTLRRSRTYDRNGGRIEEDWTVNCPSGYLSDHGYSNHMPVQYSHRERRPRSATTMRPLSDVRSYNRNLPPAPWTTDEEDGQQILASHPAQTLGRFTLRNARLPGERLKLEAMQEQQPGYGSDGSETLSIHSAQSLSARRSSRRMAHEDNEQLNMNQQMDDVEEYMEEGAISDPAITKENSAIVTKDRKKSIMTRLIPGRNAPLESKRTGFQRSEEVGVPESLSIPSDYLNSSFMKQTSKESTDSSHSDNWGPILTDGPLGSFVANLGPGQVVGRQVLASPVLGEIQIGIAANRDGIDVEIIRAKNLVVKPGVKVNPAPYVKVYLLEGKQCIAKAKTHAMRRTTAPLFQQHIIFSESPRKKMLQITVRGDYGRMERKTFMGIAQIRLDDLELGVEPVVGWYKLYHSSSLVGTGPTRKDSDASLTEVKQ</sequence>
<dbReference type="InterPro" id="IPR035892">
    <property type="entry name" value="C2_domain_sf"/>
</dbReference>
<name>A0A158RCD1_THECL</name>